<dbReference type="Ensembl" id="ENSPPYT00000057693.1">
    <property type="protein sequence ID" value="ENSPPYP00000036594.1"/>
    <property type="gene ID" value="ENSPPYG00000039000.1"/>
</dbReference>
<keyword evidence="3" id="KW-1185">Reference proteome</keyword>
<proteinExistence type="predicted"/>
<dbReference type="GeneTree" id="ENSGT01150000287035"/>
<dbReference type="InterPro" id="IPR036647">
    <property type="entry name" value="GTF2I-like_rpt_sf"/>
</dbReference>
<evidence type="ECO:0000256" key="1">
    <source>
        <dbReference type="SAM" id="MobiDB-lite"/>
    </source>
</evidence>
<dbReference type="Gene3D" id="3.90.1460.10">
    <property type="entry name" value="GTF2I-like"/>
    <property type="match status" value="1"/>
</dbReference>
<sequence>MYSLISQPCEGQKRHISYFDNLKADSRNITNSMTFATKSSNQNFIVFLNKVQATVVGYKGCDFLAIIDQLDPDTLPNGRIWLFGFNSYFFQHNSFCMRSTSERVGLQGCAQMSFLILFIMPLLVSSVTTELPSSRKSTTLAHPVRAAGLSKKKSRNFFLRRLSTNGIPGLERILLSKEGIRFVIKRPELVTSHLPPGTASKINTKALQSPKRP</sequence>
<evidence type="ECO:0000313" key="3">
    <source>
        <dbReference type="Proteomes" id="UP000001595"/>
    </source>
</evidence>
<dbReference type="AlphaFoldDB" id="A0A8I5U714"/>
<organism evidence="2 3">
    <name type="scientific">Pongo abelii</name>
    <name type="common">Sumatran orangutan</name>
    <name type="synonym">Pongo pygmaeus abelii</name>
    <dbReference type="NCBI Taxonomy" id="9601"/>
    <lineage>
        <taxon>Eukaryota</taxon>
        <taxon>Metazoa</taxon>
        <taxon>Chordata</taxon>
        <taxon>Craniata</taxon>
        <taxon>Vertebrata</taxon>
        <taxon>Euteleostomi</taxon>
        <taxon>Mammalia</taxon>
        <taxon>Eutheria</taxon>
        <taxon>Euarchontoglires</taxon>
        <taxon>Primates</taxon>
        <taxon>Haplorrhini</taxon>
        <taxon>Catarrhini</taxon>
        <taxon>Hominidae</taxon>
        <taxon>Pongo</taxon>
    </lineage>
</organism>
<reference evidence="2" key="1">
    <citation type="submission" date="2025-08" db="UniProtKB">
        <authorList>
            <consortium name="Ensembl"/>
        </authorList>
    </citation>
    <scope>IDENTIFICATION</scope>
</reference>
<dbReference type="Proteomes" id="UP000001595">
    <property type="component" value="Unplaced"/>
</dbReference>
<dbReference type="OMA" id="TKASNQD"/>
<evidence type="ECO:0000313" key="2">
    <source>
        <dbReference type="Ensembl" id="ENSPPYP00000036594.1"/>
    </source>
</evidence>
<protein>
    <submittedName>
        <fullName evidence="2">Uncharacterized protein</fullName>
    </submittedName>
</protein>
<accession>A0A8I5U714</accession>
<feature type="region of interest" description="Disordered" evidence="1">
    <location>
        <begin position="194"/>
        <end position="213"/>
    </location>
</feature>
<reference evidence="2" key="2">
    <citation type="submission" date="2025-09" db="UniProtKB">
        <authorList>
            <consortium name="Ensembl"/>
        </authorList>
    </citation>
    <scope>IDENTIFICATION</scope>
</reference>
<dbReference type="SUPFAM" id="SSF117773">
    <property type="entry name" value="GTF2I-like repeat"/>
    <property type="match status" value="1"/>
</dbReference>
<name>A0A8I5U714_PONAB</name>